<proteinExistence type="predicted"/>
<dbReference type="SUPFAM" id="SSF53335">
    <property type="entry name" value="S-adenosyl-L-methionine-dependent methyltransferases"/>
    <property type="match status" value="1"/>
</dbReference>
<dbReference type="InterPro" id="IPR029063">
    <property type="entry name" value="SAM-dependent_MTases_sf"/>
</dbReference>
<feature type="domain" description="Methyltransferase FkbM" evidence="1">
    <location>
        <begin position="104"/>
        <end position="266"/>
    </location>
</feature>
<comment type="caution">
    <text evidence="2">The sequence shown here is derived from an EMBL/GenBank/DDBJ whole genome shotgun (WGS) entry which is preliminary data.</text>
</comment>
<sequence>MQISELEHKFFDEKVDKASYISEMYTFHDILFQYSEFIKNRDIQNIEITDGSVIMTSRELGIKIVCNRYDERIAPIEILNFKNYEKSDSDMIYYLVKDGNTVFDIGGNVGWYAIGLYKAKNNVDIHTFEPIPSTYESLVCNAKMNGAKIKINNFGLSNKKEDLTFYFHKEGSVNASAALMNEDRENIEVKCQVDTLDNYFKEHKLQDLDFIKCDVEGAELFAFQGGMKTIEKYKPIVFTEMLRKWSAKFNYHPNEIISIFKALGYICYYVVDNKLQEIKIMTDDTIETNFFFLHAIKHKEYIQELLHD</sequence>
<name>A0A151CHB0_9BACT</name>
<dbReference type="AlphaFoldDB" id="A0A151CHB0"/>
<dbReference type="Proteomes" id="UP000075359">
    <property type="component" value="Unassembled WGS sequence"/>
</dbReference>
<dbReference type="Pfam" id="PF05050">
    <property type="entry name" value="Methyltransf_21"/>
    <property type="match status" value="1"/>
</dbReference>
<dbReference type="PANTHER" id="PTHR34203:SF13">
    <property type="entry name" value="EXPRESSED PROTEIN"/>
    <property type="match status" value="1"/>
</dbReference>
<evidence type="ECO:0000259" key="1">
    <source>
        <dbReference type="Pfam" id="PF05050"/>
    </source>
</evidence>
<gene>
    <name evidence="2" type="ORF">AS592_12100</name>
</gene>
<dbReference type="STRING" id="1630136.AS592_12100"/>
<dbReference type="InterPro" id="IPR006342">
    <property type="entry name" value="FkbM_mtfrase"/>
</dbReference>
<evidence type="ECO:0000313" key="3">
    <source>
        <dbReference type="Proteomes" id="UP000075359"/>
    </source>
</evidence>
<dbReference type="PANTHER" id="PTHR34203">
    <property type="entry name" value="METHYLTRANSFERASE, FKBM FAMILY PROTEIN"/>
    <property type="match status" value="1"/>
</dbReference>
<dbReference type="EMBL" id="LNKT01000015">
    <property type="protein sequence ID" value="KYJ86643.1"/>
    <property type="molecule type" value="Genomic_DNA"/>
</dbReference>
<dbReference type="NCBIfam" id="TIGR01444">
    <property type="entry name" value="fkbM_fam"/>
    <property type="match status" value="1"/>
</dbReference>
<dbReference type="RefSeq" id="WP_067330583.1">
    <property type="nucleotide sequence ID" value="NZ_LNKT01000015.1"/>
</dbReference>
<dbReference type="OrthoDB" id="5329963at2"/>
<organism evidence="2 3">
    <name type="scientific">Sulfurovum riftiae</name>
    <dbReference type="NCBI Taxonomy" id="1630136"/>
    <lineage>
        <taxon>Bacteria</taxon>
        <taxon>Pseudomonadati</taxon>
        <taxon>Campylobacterota</taxon>
        <taxon>Epsilonproteobacteria</taxon>
        <taxon>Campylobacterales</taxon>
        <taxon>Sulfurovaceae</taxon>
        <taxon>Sulfurovum</taxon>
    </lineage>
</organism>
<accession>A0A151CHB0</accession>
<evidence type="ECO:0000313" key="2">
    <source>
        <dbReference type="EMBL" id="KYJ86643.1"/>
    </source>
</evidence>
<reference evidence="2 3" key="1">
    <citation type="submission" date="2015-11" db="EMBL/GenBank/DDBJ databases">
        <title>Draft genome of Sulfurovum riftiae 1812E, a member of the Epsilonproteobacteria isolated from the tube of the deep-sea hydrothermal vent tubewom Riftia pachyptila.</title>
        <authorList>
            <person name="Vetriani C."/>
            <person name="Giovannelli D."/>
        </authorList>
    </citation>
    <scope>NUCLEOTIDE SEQUENCE [LARGE SCALE GENOMIC DNA]</scope>
    <source>
        <strain evidence="2 3">1812E</strain>
    </source>
</reference>
<protein>
    <recommendedName>
        <fullName evidence="1">Methyltransferase FkbM domain-containing protein</fullName>
    </recommendedName>
</protein>
<dbReference type="InterPro" id="IPR052514">
    <property type="entry name" value="SAM-dependent_MTase"/>
</dbReference>
<dbReference type="Gene3D" id="3.40.50.150">
    <property type="entry name" value="Vaccinia Virus protein VP39"/>
    <property type="match status" value="1"/>
</dbReference>
<keyword evidence="3" id="KW-1185">Reference proteome</keyword>